<evidence type="ECO:0000313" key="6">
    <source>
        <dbReference type="EMBL" id="EBW6733841.1"/>
    </source>
</evidence>
<dbReference type="PANTHER" id="PTHR39639:SF1">
    <property type="entry name" value="DUF262 DOMAIN-CONTAINING PROTEIN"/>
    <property type="match status" value="1"/>
</dbReference>
<dbReference type="EMBL" id="AALLTD010000020">
    <property type="protein sequence ID" value="EDA9438922.1"/>
    <property type="molecule type" value="Genomic_DNA"/>
</dbReference>
<evidence type="ECO:0000313" key="4">
    <source>
        <dbReference type="EMBL" id="EBV9203461.1"/>
    </source>
</evidence>
<protein>
    <submittedName>
        <fullName evidence="17">DUF262 domain-containing protein</fullName>
    </submittedName>
</protein>
<dbReference type="InterPro" id="IPR004919">
    <property type="entry name" value="GmrSD_N"/>
</dbReference>
<evidence type="ECO:0000313" key="13">
    <source>
        <dbReference type="EMBL" id="HAC6915978.1"/>
    </source>
</evidence>
<evidence type="ECO:0000313" key="11">
    <source>
        <dbReference type="EMBL" id="EDH0979766.1"/>
    </source>
</evidence>
<evidence type="ECO:0000313" key="2">
    <source>
        <dbReference type="EMBL" id="EBU6916746.1"/>
    </source>
</evidence>
<evidence type="ECO:0000313" key="17">
    <source>
        <dbReference type="EMBL" id="MID47755.1"/>
    </source>
</evidence>
<dbReference type="EMBL" id="AAHFAS010000063">
    <property type="protein sequence ID" value="EBV3764102.1"/>
    <property type="molecule type" value="Genomic_DNA"/>
</dbReference>
<evidence type="ECO:0000313" key="8">
    <source>
        <dbReference type="EMBL" id="EBY7628230.1"/>
    </source>
</evidence>
<evidence type="ECO:0000313" key="16">
    <source>
        <dbReference type="EMBL" id="HAF0864809.1"/>
    </source>
</evidence>
<dbReference type="EMBL" id="DAARLP010000002">
    <property type="protein sequence ID" value="HAE2912396.1"/>
    <property type="molecule type" value="Genomic_DNA"/>
</dbReference>
<reference evidence="8" key="4">
    <citation type="submission" date="2018-09" db="EMBL/GenBank/DDBJ databases">
        <authorList>
            <person name="Ashton P.M."/>
            <person name="Dallman T."/>
            <person name="Nair S."/>
            <person name="De Pinna E."/>
            <person name="Peters T."/>
            <person name="Grant K."/>
        </authorList>
    </citation>
    <scope>NUCLEOTIDE SEQUENCE</scope>
    <source>
        <strain evidence="3">105336</strain>
        <strain evidence="7">205626</strain>
        <strain evidence="10">223495</strain>
        <strain evidence="6">271067</strain>
        <strain evidence="5">300664</strain>
        <strain evidence="8">329132</strain>
        <strain evidence="12">358409</strain>
        <strain evidence="2">443566</strain>
    </source>
</reference>
<organism evidence="17">
    <name type="scientific">Salmonella enterica subsp. enterica serovar Braenderup</name>
    <dbReference type="NCBI Taxonomy" id="149391"/>
    <lineage>
        <taxon>Bacteria</taxon>
        <taxon>Pseudomonadati</taxon>
        <taxon>Pseudomonadota</taxon>
        <taxon>Gammaproteobacteria</taxon>
        <taxon>Enterobacterales</taxon>
        <taxon>Enterobacteriaceae</taxon>
        <taxon>Salmonella</taxon>
    </lineage>
</organism>
<name>A0A3V2FQ99_SALET</name>
<proteinExistence type="predicted"/>
<dbReference type="EMBL" id="DAAUAM010000059">
    <property type="protein sequence ID" value="HAF0864809.1"/>
    <property type="molecule type" value="Genomic_DNA"/>
</dbReference>
<evidence type="ECO:0000313" key="7">
    <source>
        <dbReference type="EMBL" id="EBX3356905.1"/>
    </source>
</evidence>
<accession>A0A6C8XQU3</accession>
<evidence type="ECO:0000313" key="5">
    <source>
        <dbReference type="EMBL" id="EBW4106442.1"/>
    </source>
</evidence>
<reference evidence="11" key="5">
    <citation type="submission" date="2019-10" db="EMBL/GenBank/DDBJ databases">
        <authorList>
            <consortium name="Veterinary Laboratory Investigation and Response Network"/>
        </authorList>
    </citation>
    <scope>NUCLEOTIDE SEQUENCE</scope>
    <source>
        <strain evidence="11">SAL-19-VL-WA-IL-0012</strain>
    </source>
</reference>
<sequence length="363" mass="42119">MGLQDELNLAKKEISKDSFDMSVGELSRIYERNEVIINPNYQRLFRWDESQKTRFIESLLLGIPIPPIFVFTDESGRWEVIDGLQRLSTIFEFSGVLKKDDGTCHPQFIPSGTRLLPSLDGMKWEKESEDDEKVIPLSIRLDFERSRLRVEILKKESDEKTKYELFERLNTGGSRLTDQEVRNCIMVMLNPELFEKLNKLSQYASFKEVTLQTEKSISEQKPLDLTLRFLAYRYSPFDKSVDINEWLNNISRNIASDKNYNIDAESDLFKRTFDVLAKTTGQNSFKKYDGNNFSRGFLISAYEVITQGIAANIDKYEKQSADYVEEKIKAIWNNPEFTNYARAGVNAPSRLINTLPKAPVWFD</sequence>
<reference evidence="17" key="2">
    <citation type="submission" date="2018-06" db="EMBL/GenBank/DDBJ databases">
        <authorList>
            <consortium name="GenomeTrakr network: Whole genome sequencing for foodborne pathogen traceback"/>
        </authorList>
    </citation>
    <scope>NUCLEOTIDE SEQUENCE [LARGE SCALE GENOMIC DNA]</scope>
    <source>
        <strain evidence="17">FDA00007829</strain>
        <strain evidence="9">FSIS11812815</strain>
        <strain evidence="4">NY-N20005</strain>
    </source>
</reference>
<dbReference type="EMBL" id="AAHKXZ010000018">
    <property type="protein sequence ID" value="EBX3356905.1"/>
    <property type="molecule type" value="Genomic_DNA"/>
</dbReference>
<evidence type="ECO:0000313" key="14">
    <source>
        <dbReference type="EMBL" id="HAE2912396.1"/>
    </source>
</evidence>
<dbReference type="EMBL" id="AAHPAD010000013">
    <property type="protein sequence ID" value="EBY7628230.1"/>
    <property type="molecule type" value="Genomic_DNA"/>
</dbReference>
<dbReference type="EMBL" id="AAKPQX010000002">
    <property type="protein sequence ID" value="ECU3482786.1"/>
    <property type="molecule type" value="Genomic_DNA"/>
</dbReference>
<dbReference type="AlphaFoldDB" id="A0A3V2FQ99"/>
<reference evidence="13" key="3">
    <citation type="submission" date="2018-07" db="EMBL/GenBank/DDBJ databases">
        <authorList>
            <consortium name="NCBI Pathogen Detection Project"/>
        </authorList>
    </citation>
    <scope>NUCLEOTIDE SEQUENCE</scope>
    <source>
        <strain evidence="14">11-2318</strain>
        <strain evidence="15">12-7261</strain>
        <strain evidence="16">13-0112</strain>
        <strain evidence="13">14-0315</strain>
    </source>
</reference>
<dbReference type="EMBL" id="AAHCWL010000020">
    <property type="protein sequence ID" value="EBU6916746.1"/>
    <property type="molecule type" value="Genomic_DNA"/>
</dbReference>
<dbReference type="EMBL" id="AAMIHV010000027">
    <property type="protein sequence ID" value="EDH6431017.1"/>
    <property type="molecule type" value="Genomic_DNA"/>
</dbReference>
<evidence type="ECO:0000259" key="1">
    <source>
        <dbReference type="Pfam" id="PF03235"/>
    </source>
</evidence>
<accession>A0A3V2FQ99</accession>
<dbReference type="EMBL" id="AAMGJL010000007">
    <property type="protein sequence ID" value="EDH0979766.1"/>
    <property type="molecule type" value="Genomic_DNA"/>
</dbReference>
<evidence type="ECO:0000313" key="12">
    <source>
        <dbReference type="EMBL" id="EDH6431017.1"/>
    </source>
</evidence>
<reference evidence="13" key="1">
    <citation type="journal article" date="2018" name="Genome Biol.">
        <title>SKESA: strategic k-mer extension for scrupulous assemblies.</title>
        <authorList>
            <person name="Souvorov A."/>
            <person name="Agarwala R."/>
            <person name="Lipman D.J."/>
        </authorList>
    </citation>
    <scope>NUCLEOTIDE SEQUENCE</scope>
    <source>
        <strain evidence="14">11-2318</strain>
        <strain evidence="15">12-7261</strain>
        <strain evidence="16">13-0112</strain>
        <strain evidence="13">14-0315</strain>
    </source>
</reference>
<dbReference type="EMBL" id="RSGD01000030">
    <property type="protein sequence ID" value="MID47755.1"/>
    <property type="molecule type" value="Genomic_DNA"/>
</dbReference>
<feature type="domain" description="GmrSD restriction endonucleases N-terminal" evidence="1">
    <location>
        <begin position="29"/>
        <end position="185"/>
    </location>
</feature>
<dbReference type="RefSeq" id="WP_023138922.1">
    <property type="nucleotide sequence ID" value="NZ_CP022490.1"/>
</dbReference>
<dbReference type="EMBL" id="AAHGTQ010000051">
    <property type="protein sequence ID" value="EBV9203461.1"/>
    <property type="molecule type" value="Genomic_DNA"/>
</dbReference>
<evidence type="ECO:0000313" key="10">
    <source>
        <dbReference type="EMBL" id="EDA9438922.1"/>
    </source>
</evidence>
<evidence type="ECO:0000313" key="15">
    <source>
        <dbReference type="EMBL" id="HAE6002803.1"/>
    </source>
</evidence>
<dbReference type="Pfam" id="PF03235">
    <property type="entry name" value="GmrSD_N"/>
    <property type="match status" value="1"/>
</dbReference>
<dbReference type="EMBL" id="DAASLG010000021">
    <property type="protein sequence ID" value="HAE6002803.1"/>
    <property type="molecule type" value="Genomic_DNA"/>
</dbReference>
<dbReference type="EMBL" id="AAHIGD010000018">
    <property type="protein sequence ID" value="EBW4106442.1"/>
    <property type="molecule type" value="Genomic_DNA"/>
</dbReference>
<evidence type="ECO:0000313" key="9">
    <source>
        <dbReference type="EMBL" id="ECU3482786.1"/>
    </source>
</evidence>
<gene>
    <name evidence="10" type="ORF">A4W57_19245</name>
    <name evidence="17" type="ORF">AIK92_22975</name>
    <name evidence="4" type="ORF">ASH82_23110</name>
    <name evidence="12" type="ORF">CB395_19670</name>
    <name evidence="8" type="ORF">D6K67_17635</name>
    <name evidence="2" type="ORF">DKU10_18890</name>
    <name evidence="3" type="ORF">DOJ23_21605</name>
    <name evidence="6" type="ORF">DP829_18805</name>
    <name evidence="5" type="ORF">DPJ44_20380</name>
    <name evidence="7" type="ORF">DPS10_18935</name>
    <name evidence="9" type="ORF">DY868_08770</name>
    <name evidence="13" type="ORF">G0D76_12340</name>
    <name evidence="14" type="ORF">G3408_001486</name>
    <name evidence="15" type="ORF">G4I58_004492</name>
    <name evidence="16" type="ORF">G9C15_004066</name>
    <name evidence="11" type="ORF">GCZ77_16485</name>
</gene>
<dbReference type="PANTHER" id="PTHR39639">
    <property type="entry name" value="CHROMOSOME 16, WHOLE GENOME SHOTGUN SEQUENCE"/>
    <property type="match status" value="1"/>
</dbReference>
<evidence type="ECO:0000313" key="3">
    <source>
        <dbReference type="EMBL" id="EBV3764102.1"/>
    </source>
</evidence>
<dbReference type="EMBL" id="AAHIXO010000014">
    <property type="protein sequence ID" value="EBW6733841.1"/>
    <property type="molecule type" value="Genomic_DNA"/>
</dbReference>
<comment type="caution">
    <text evidence="17">The sequence shown here is derived from an EMBL/GenBank/DDBJ whole genome shotgun (WGS) entry which is preliminary data.</text>
</comment>
<dbReference type="Proteomes" id="UP000885308">
    <property type="component" value="Unassembled WGS sequence"/>
</dbReference>
<dbReference type="EMBL" id="DAAMJL010000004">
    <property type="protein sequence ID" value="HAC6915978.1"/>
    <property type="molecule type" value="Genomic_DNA"/>
</dbReference>